<proteinExistence type="predicted"/>
<evidence type="ECO:0008006" key="3">
    <source>
        <dbReference type="Google" id="ProtNLM"/>
    </source>
</evidence>
<evidence type="ECO:0000313" key="1">
    <source>
        <dbReference type="EMBL" id="SDS37700.1"/>
    </source>
</evidence>
<dbReference type="AlphaFoldDB" id="A0A1H1RPR2"/>
<keyword evidence="2" id="KW-1185">Reference proteome</keyword>
<accession>A0A1H1RPR2</accession>
<dbReference type="RefSeq" id="WP_092541426.1">
    <property type="nucleotide sequence ID" value="NZ_BOMJ01000016.1"/>
</dbReference>
<dbReference type="EMBL" id="LT629758">
    <property type="protein sequence ID" value="SDS37700.1"/>
    <property type="molecule type" value="Genomic_DNA"/>
</dbReference>
<gene>
    <name evidence="1" type="ORF">SAMN04489716_0651</name>
</gene>
<organism evidence="1 2">
    <name type="scientific">Actinoplanes derwentensis</name>
    <dbReference type="NCBI Taxonomy" id="113562"/>
    <lineage>
        <taxon>Bacteria</taxon>
        <taxon>Bacillati</taxon>
        <taxon>Actinomycetota</taxon>
        <taxon>Actinomycetes</taxon>
        <taxon>Micromonosporales</taxon>
        <taxon>Micromonosporaceae</taxon>
        <taxon>Actinoplanes</taxon>
    </lineage>
</organism>
<name>A0A1H1RPR2_9ACTN</name>
<sequence length="134" mass="14767">MGRVPANVAGDLVRVALMEARPAGLSTRQLVTATELSQYQVQSGLRFVREVLAAENLTPLTWTRRDGYQLSTEPADWIAYERACVRTELTRIARLLSSTVIPHAQRLPDDEWVQLVLGQLTGVKSALGLLVRGA</sequence>
<protein>
    <recommendedName>
        <fullName evidence="3">RacP protein</fullName>
    </recommendedName>
</protein>
<evidence type="ECO:0000313" key="2">
    <source>
        <dbReference type="Proteomes" id="UP000198688"/>
    </source>
</evidence>
<dbReference type="STRING" id="113562.SAMN04489716_0651"/>
<dbReference type="OrthoDB" id="3297408at2"/>
<dbReference type="Proteomes" id="UP000198688">
    <property type="component" value="Chromosome I"/>
</dbReference>
<reference evidence="1 2" key="1">
    <citation type="submission" date="2016-10" db="EMBL/GenBank/DDBJ databases">
        <authorList>
            <person name="de Groot N.N."/>
        </authorList>
    </citation>
    <scope>NUCLEOTIDE SEQUENCE [LARGE SCALE GENOMIC DNA]</scope>
    <source>
        <strain evidence="1 2">DSM 43941</strain>
    </source>
</reference>